<comment type="caution">
    <text evidence="1">The sequence shown here is derived from an EMBL/GenBank/DDBJ whole genome shotgun (WGS) entry which is preliminary data.</text>
</comment>
<gene>
    <name evidence="1" type="ORF">Vadar_019511</name>
</gene>
<keyword evidence="2" id="KW-1185">Reference proteome</keyword>
<protein>
    <submittedName>
        <fullName evidence="1">Uncharacterized protein</fullName>
    </submittedName>
</protein>
<dbReference type="EMBL" id="CM037161">
    <property type="protein sequence ID" value="KAH7854950.1"/>
    <property type="molecule type" value="Genomic_DNA"/>
</dbReference>
<evidence type="ECO:0000313" key="1">
    <source>
        <dbReference type="EMBL" id="KAH7854950.1"/>
    </source>
</evidence>
<proteinExistence type="predicted"/>
<evidence type="ECO:0000313" key="2">
    <source>
        <dbReference type="Proteomes" id="UP000828048"/>
    </source>
</evidence>
<organism evidence="1 2">
    <name type="scientific">Vaccinium darrowii</name>
    <dbReference type="NCBI Taxonomy" id="229202"/>
    <lineage>
        <taxon>Eukaryota</taxon>
        <taxon>Viridiplantae</taxon>
        <taxon>Streptophyta</taxon>
        <taxon>Embryophyta</taxon>
        <taxon>Tracheophyta</taxon>
        <taxon>Spermatophyta</taxon>
        <taxon>Magnoliopsida</taxon>
        <taxon>eudicotyledons</taxon>
        <taxon>Gunneridae</taxon>
        <taxon>Pentapetalae</taxon>
        <taxon>asterids</taxon>
        <taxon>Ericales</taxon>
        <taxon>Ericaceae</taxon>
        <taxon>Vaccinioideae</taxon>
        <taxon>Vaccinieae</taxon>
        <taxon>Vaccinium</taxon>
    </lineage>
</organism>
<accession>A0ACB7YN43</accession>
<dbReference type="Proteomes" id="UP000828048">
    <property type="component" value="Chromosome 11"/>
</dbReference>
<name>A0ACB7YN43_9ERIC</name>
<reference evidence="1 2" key="1">
    <citation type="journal article" date="2021" name="Hortic Res">
        <title>High-quality reference genome and annotation aids understanding of berry development for evergreen blueberry (Vaccinium darrowii).</title>
        <authorList>
            <person name="Yu J."/>
            <person name="Hulse-Kemp A.M."/>
            <person name="Babiker E."/>
            <person name="Staton M."/>
        </authorList>
    </citation>
    <scope>NUCLEOTIDE SEQUENCE [LARGE SCALE GENOMIC DNA]</scope>
    <source>
        <strain evidence="2">cv. NJ 8807/NJ 8810</strain>
        <tissue evidence="1">Young leaf</tissue>
    </source>
</reference>
<sequence length="883" mass="98631">MIRAIVRSYRHLSTLSLPNQHPPRPNLLFQSNKKLQELMRLGRIDDARRLFDEMTHRDAVTWNSMITGYSQHGRLDEARVLFESFGGKNVRTWTALLTGYAKNGRVEEARLVFDDMPERNIVSWNAMVSGYVQNGDLWNARKLFDEMPERNVASWNSIVGGYCRLCMMDEARGLFDGMPERNSVSWMVMISGYVESCGFREAWILFVRMHRSGCRPDQSVFVVAISAITGLNDLELLSVLRTVAMKTGHEEDVVVGTAILNAYTRCGCLEVAMQFFELMPERNEYSWTSMIAAFSQCGKFDNAIALYNRVPEKSVSMKTVAMTAYARIGRIGEAKRIFDEIPTPNVIAWNSMVAGYAQNGMLEEAKDLFLRMPMRNSASWAAMIAGLVLNRRSKEAFNLLAELHRSGAVPSPSTFTSILSACAGSGAIEMGRQLHCLSIKAGCQFNQHVGNGLMSMYAKCKNIEDVSQVFSNMRRRDTVSWNSLITGYSENNMLGDARNTFEKMPEWDVVSWTAIISAYVQSDQGEIALELFLGMLANGIKPNELAVTSLLSTCGSLGFINLGEQFHALICKLGFDSFICVGNSLITMYFKCGCEDGVSAFEEMGEKDIVTWNAILAGCAQNGFGDEAIKIFEKMKGKGVVPDHISFLGLLSACSHSGLVDEGLNYFTSMTQDYGIIPLVQHYTCMVDLLGRAGRLSIAESVIENIPVEPDLVIWEALLVACRIHRNFKLGQKVAERLIQMGTEKYGPYVLLLDIYASQGMQDKVGEIQKAMFDQGVSEKPGFSWIQIKDTNFLLDDVAEEQKLTELLYHSVKLAVTFGILNTPNGSTIRIMKNLRICSDCHAQEKSIEVHSACKPLKPLGKNKVSLSYWCFHRSPNSLEVDL</sequence>